<evidence type="ECO:0000313" key="8">
    <source>
        <dbReference type="Proteomes" id="UP000613512"/>
    </source>
</evidence>
<comment type="caution">
    <text evidence="7">The sequence shown here is derived from an EMBL/GenBank/DDBJ whole genome shotgun (WGS) entry which is preliminary data.</text>
</comment>
<dbReference type="EMBL" id="BMEY01000014">
    <property type="protein sequence ID" value="GGA81929.1"/>
    <property type="molecule type" value="Genomic_DNA"/>
</dbReference>
<evidence type="ECO:0000256" key="4">
    <source>
        <dbReference type="ARBA" id="ARBA00022989"/>
    </source>
</evidence>
<feature type="transmembrane region" description="Helical" evidence="6">
    <location>
        <begin position="168"/>
        <end position="190"/>
    </location>
</feature>
<comment type="similarity">
    <text evidence="2">Belongs to the autoinducer-2 exporter (AI-2E) (TC 2.A.86) family.</text>
</comment>
<name>A0A916S321_9BACI</name>
<proteinExistence type="inferred from homology"/>
<evidence type="ECO:0000256" key="6">
    <source>
        <dbReference type="SAM" id="Phobius"/>
    </source>
</evidence>
<dbReference type="InterPro" id="IPR002549">
    <property type="entry name" value="AI-2E-like"/>
</dbReference>
<organism evidence="7 8">
    <name type="scientific">Ornithinibacillus halotolerans</name>
    <dbReference type="NCBI Taxonomy" id="1274357"/>
    <lineage>
        <taxon>Bacteria</taxon>
        <taxon>Bacillati</taxon>
        <taxon>Bacillota</taxon>
        <taxon>Bacilli</taxon>
        <taxon>Bacillales</taxon>
        <taxon>Bacillaceae</taxon>
        <taxon>Ornithinibacillus</taxon>
    </lineage>
</organism>
<keyword evidence="5 6" id="KW-0472">Membrane</keyword>
<dbReference type="RefSeq" id="WP_188385144.1">
    <property type="nucleotide sequence ID" value="NZ_BMEY01000014.1"/>
</dbReference>
<keyword evidence="8" id="KW-1185">Reference proteome</keyword>
<feature type="transmembrane region" description="Helical" evidence="6">
    <location>
        <begin position="323"/>
        <end position="354"/>
    </location>
</feature>
<dbReference type="GO" id="GO:0055085">
    <property type="term" value="P:transmembrane transport"/>
    <property type="evidence" value="ECO:0007669"/>
    <property type="project" value="TreeGrafter"/>
</dbReference>
<dbReference type="Proteomes" id="UP000613512">
    <property type="component" value="Unassembled WGS sequence"/>
</dbReference>
<accession>A0A916S321</accession>
<dbReference type="PANTHER" id="PTHR21716:SF68">
    <property type="entry name" value="TRANSPORT PROTEIN YTVI-RELATED"/>
    <property type="match status" value="1"/>
</dbReference>
<sequence>MYKQYIDPFIRLLILCMLLLVIFVCFKLSIGYIFPFLIAFFIAAVLNTPVTYIEKQWKVPRPLATLSVIVTIFLIFVGLIFIVITEIIQGTAYIMEKFQAFIIHFFRVVENVFIEIIIPFYHKLASFFNQLDDTHQQTIQDNLQKFLNEIGTSFTKLIQSLIIQLPEFVGFFPGSLTIIIFILIATFLMVNDWQNIIKKLMDILPGNILSIVRDVQSGIKKGIIGYIRAQIILIFISAVLIYVGLLIIGVDHALAIAAIAAVVDLLPLVGTGLIFIPWILYSFIISNYSLTIGLAILYIVVIVTRQIIEPKILSANIGINPLVSLIILFITIQLWGIAGVIFAPIILISILVLYQSGIFMKLVHFVLNK</sequence>
<feature type="transmembrane region" description="Helical" evidence="6">
    <location>
        <begin position="63"/>
        <end position="88"/>
    </location>
</feature>
<evidence type="ECO:0000256" key="1">
    <source>
        <dbReference type="ARBA" id="ARBA00004141"/>
    </source>
</evidence>
<dbReference type="GO" id="GO:0016020">
    <property type="term" value="C:membrane"/>
    <property type="evidence" value="ECO:0007669"/>
    <property type="project" value="UniProtKB-SubCell"/>
</dbReference>
<dbReference type="NCBIfam" id="TIGR02872">
    <property type="entry name" value="spore_ytvI"/>
    <property type="match status" value="1"/>
</dbReference>
<reference evidence="7" key="2">
    <citation type="submission" date="2020-09" db="EMBL/GenBank/DDBJ databases">
        <authorList>
            <person name="Sun Q."/>
            <person name="Zhou Y."/>
        </authorList>
    </citation>
    <scope>NUCLEOTIDE SEQUENCE</scope>
    <source>
        <strain evidence="7">CGMCC 1.12408</strain>
    </source>
</reference>
<dbReference type="PANTHER" id="PTHR21716">
    <property type="entry name" value="TRANSMEMBRANE PROTEIN"/>
    <property type="match status" value="1"/>
</dbReference>
<keyword evidence="4 6" id="KW-1133">Transmembrane helix</keyword>
<gene>
    <name evidence="7" type="ORF">GCM10008025_26440</name>
</gene>
<feature type="transmembrane region" description="Helical" evidence="6">
    <location>
        <begin position="12"/>
        <end position="43"/>
    </location>
</feature>
<evidence type="ECO:0000256" key="2">
    <source>
        <dbReference type="ARBA" id="ARBA00009773"/>
    </source>
</evidence>
<feature type="transmembrane region" description="Helical" evidence="6">
    <location>
        <begin position="288"/>
        <end position="308"/>
    </location>
</feature>
<protein>
    <submittedName>
        <fullName evidence="7">Sporulation integral membrane protein YtvI</fullName>
    </submittedName>
</protein>
<dbReference type="InterPro" id="IPR014227">
    <property type="entry name" value="YtvI-like"/>
</dbReference>
<feature type="transmembrane region" description="Helical" evidence="6">
    <location>
        <begin position="226"/>
        <end position="248"/>
    </location>
</feature>
<comment type="subcellular location">
    <subcellularLocation>
        <location evidence="1">Membrane</location>
        <topology evidence="1">Multi-pass membrane protein</topology>
    </subcellularLocation>
</comment>
<feature type="transmembrane region" description="Helical" evidence="6">
    <location>
        <begin position="100"/>
        <end position="121"/>
    </location>
</feature>
<feature type="transmembrane region" description="Helical" evidence="6">
    <location>
        <begin position="254"/>
        <end position="281"/>
    </location>
</feature>
<evidence type="ECO:0000256" key="5">
    <source>
        <dbReference type="ARBA" id="ARBA00023136"/>
    </source>
</evidence>
<reference evidence="7" key="1">
    <citation type="journal article" date="2014" name="Int. J. Syst. Evol. Microbiol.">
        <title>Complete genome sequence of Corynebacterium casei LMG S-19264T (=DSM 44701T), isolated from a smear-ripened cheese.</title>
        <authorList>
            <consortium name="US DOE Joint Genome Institute (JGI-PGF)"/>
            <person name="Walter F."/>
            <person name="Albersmeier A."/>
            <person name="Kalinowski J."/>
            <person name="Ruckert C."/>
        </authorList>
    </citation>
    <scope>NUCLEOTIDE SEQUENCE</scope>
    <source>
        <strain evidence="7">CGMCC 1.12408</strain>
    </source>
</reference>
<dbReference type="AlphaFoldDB" id="A0A916S321"/>
<dbReference type="Pfam" id="PF01594">
    <property type="entry name" value="AI-2E_transport"/>
    <property type="match status" value="1"/>
</dbReference>
<evidence type="ECO:0000313" key="7">
    <source>
        <dbReference type="EMBL" id="GGA81929.1"/>
    </source>
</evidence>
<evidence type="ECO:0000256" key="3">
    <source>
        <dbReference type="ARBA" id="ARBA00022692"/>
    </source>
</evidence>
<keyword evidence="3 6" id="KW-0812">Transmembrane</keyword>